<keyword evidence="5" id="KW-1185">Reference proteome</keyword>
<accession>I6ZMU4</accession>
<evidence type="ECO:0000259" key="3">
    <source>
        <dbReference type="SMART" id="SM01007"/>
    </source>
</evidence>
<dbReference type="eggNOG" id="COG0235">
    <property type="taxonomic scope" value="Bacteria"/>
</dbReference>
<dbReference type="PANTHER" id="PTHR22789:SF0">
    <property type="entry name" value="3-OXO-TETRONATE 4-PHOSPHATE DECARBOXYLASE-RELATED"/>
    <property type="match status" value="1"/>
</dbReference>
<dbReference type="EMBL" id="CP003557">
    <property type="protein sequence ID" value="AFN73339.1"/>
    <property type="molecule type" value="Genomic_DNA"/>
</dbReference>
<dbReference type="GO" id="GO:0005829">
    <property type="term" value="C:cytosol"/>
    <property type="evidence" value="ECO:0007669"/>
    <property type="project" value="TreeGrafter"/>
</dbReference>
<dbReference type="PATRIC" id="fig|1191523.3.peg.98"/>
<organism evidence="4 5">
    <name type="scientific">Melioribacter roseus (strain DSM 23840 / JCM 17771 / VKM B-2668 / P3M-2)</name>
    <dbReference type="NCBI Taxonomy" id="1191523"/>
    <lineage>
        <taxon>Bacteria</taxon>
        <taxon>Pseudomonadati</taxon>
        <taxon>Ignavibacteriota</taxon>
        <taxon>Ignavibacteria</taxon>
        <taxon>Ignavibacteriales</taxon>
        <taxon>Melioribacteraceae</taxon>
        <taxon>Melioribacter</taxon>
    </lineage>
</organism>
<evidence type="ECO:0000313" key="5">
    <source>
        <dbReference type="Proteomes" id="UP000009011"/>
    </source>
</evidence>
<protein>
    <submittedName>
        <fullName evidence="4">Class II aldolase/adducin family protein</fullName>
    </submittedName>
</protein>
<proteinExistence type="predicted"/>
<evidence type="ECO:0000256" key="2">
    <source>
        <dbReference type="ARBA" id="ARBA00023239"/>
    </source>
</evidence>
<dbReference type="GO" id="GO:0016832">
    <property type="term" value="F:aldehyde-lyase activity"/>
    <property type="evidence" value="ECO:0007669"/>
    <property type="project" value="TreeGrafter"/>
</dbReference>
<dbReference type="OrthoDB" id="9794581at2"/>
<name>I6ZMU4_MELRP</name>
<reference evidence="4 5" key="1">
    <citation type="journal article" date="2013" name="PLoS ONE">
        <title>Genomic analysis of Melioribacter roseus, facultatively anaerobic organotrophic bacterium representing a novel deep lineage within Bacteriodetes/Chlorobi group.</title>
        <authorList>
            <person name="Kadnikov V.V."/>
            <person name="Mardanov A.V."/>
            <person name="Podosokorskaya O.A."/>
            <person name="Gavrilov S.N."/>
            <person name="Kublanov I.V."/>
            <person name="Beletsky A.V."/>
            <person name="Bonch-Osmolovskaya E.A."/>
            <person name="Ravin N.V."/>
        </authorList>
    </citation>
    <scope>NUCLEOTIDE SEQUENCE [LARGE SCALE GENOMIC DNA]</scope>
    <source>
        <strain evidence="5">JCM 17771 / P3M-2</strain>
    </source>
</reference>
<dbReference type="RefSeq" id="WP_014854776.1">
    <property type="nucleotide sequence ID" value="NC_018178.1"/>
</dbReference>
<dbReference type="GO" id="GO:0019323">
    <property type="term" value="P:pentose catabolic process"/>
    <property type="evidence" value="ECO:0007669"/>
    <property type="project" value="TreeGrafter"/>
</dbReference>
<dbReference type="STRING" id="1191523.MROS_0095"/>
<keyword evidence="2" id="KW-0456">Lyase</keyword>
<dbReference type="HOGENOM" id="CLU_006033_3_1_10"/>
<dbReference type="GO" id="GO:0046872">
    <property type="term" value="F:metal ion binding"/>
    <property type="evidence" value="ECO:0007669"/>
    <property type="project" value="UniProtKB-KW"/>
</dbReference>
<evidence type="ECO:0000313" key="4">
    <source>
        <dbReference type="EMBL" id="AFN73339.1"/>
    </source>
</evidence>
<dbReference type="AlphaFoldDB" id="I6ZMU4"/>
<dbReference type="InterPro" id="IPR050197">
    <property type="entry name" value="Aldolase_class_II_sugar_metab"/>
</dbReference>
<dbReference type="Proteomes" id="UP000009011">
    <property type="component" value="Chromosome"/>
</dbReference>
<dbReference type="Pfam" id="PF00596">
    <property type="entry name" value="Aldolase_II"/>
    <property type="match status" value="1"/>
</dbReference>
<keyword evidence="1" id="KW-0479">Metal-binding</keyword>
<dbReference type="Gene3D" id="3.40.225.10">
    <property type="entry name" value="Class II aldolase/adducin N-terminal domain"/>
    <property type="match status" value="1"/>
</dbReference>
<sequence length="262" mass="29225">MYNEWELRKHIVEVGKRIWTRGYVAANDGNITVLLNDDEVLTTPTGVSKGFMTTDMIIKCDRQGNVITKNSKYRPSSELKMHLEVYRERPDVKSVVHAHPPYATSFAVAGIPLDKCVLPEAIIVIGAVPIAPYGLPSTSEIPDNIRPYIKNSDAILLENHGALTLGSDLFNAYYKMETLEHTASIVWKAIQLGNLNVLSPEERDRLLGLREKFNLPGRVTVCSTDANSAAQNKDPQPQKLNESMIQDIVEQVLTNLKSKLTK</sequence>
<dbReference type="PANTHER" id="PTHR22789">
    <property type="entry name" value="FUCULOSE PHOSPHATE ALDOLASE"/>
    <property type="match status" value="1"/>
</dbReference>
<dbReference type="SUPFAM" id="SSF53639">
    <property type="entry name" value="AraD/HMP-PK domain-like"/>
    <property type="match status" value="1"/>
</dbReference>
<gene>
    <name evidence="4" type="ordered locus">MROS_0095</name>
</gene>
<dbReference type="InterPro" id="IPR001303">
    <property type="entry name" value="Aldolase_II/adducin_N"/>
</dbReference>
<evidence type="ECO:0000256" key="1">
    <source>
        <dbReference type="ARBA" id="ARBA00022723"/>
    </source>
</evidence>
<dbReference type="KEGG" id="mro:MROS_0095"/>
<dbReference type="SMART" id="SM01007">
    <property type="entry name" value="Aldolase_II"/>
    <property type="match status" value="1"/>
</dbReference>
<dbReference type="InterPro" id="IPR036409">
    <property type="entry name" value="Aldolase_II/adducin_N_sf"/>
</dbReference>
<feature type="domain" description="Class II aldolase/adducin N-terminal" evidence="3">
    <location>
        <begin position="9"/>
        <end position="187"/>
    </location>
</feature>